<organism evidence="1 2">
    <name type="scientific">Cyprinodon variegatus</name>
    <name type="common">Sheepshead minnow</name>
    <dbReference type="NCBI Taxonomy" id="28743"/>
    <lineage>
        <taxon>Eukaryota</taxon>
        <taxon>Metazoa</taxon>
        <taxon>Chordata</taxon>
        <taxon>Craniata</taxon>
        <taxon>Vertebrata</taxon>
        <taxon>Euteleostomi</taxon>
        <taxon>Actinopterygii</taxon>
        <taxon>Neopterygii</taxon>
        <taxon>Teleostei</taxon>
        <taxon>Neoteleostei</taxon>
        <taxon>Acanthomorphata</taxon>
        <taxon>Ovalentaria</taxon>
        <taxon>Atherinomorphae</taxon>
        <taxon>Cyprinodontiformes</taxon>
        <taxon>Cyprinodontidae</taxon>
        <taxon>Cyprinodon</taxon>
    </lineage>
</organism>
<dbReference type="Proteomes" id="UP000265020">
    <property type="component" value="Unassembled WGS sequence"/>
</dbReference>
<dbReference type="Ensembl" id="ENSCVAT00000006792.1">
    <property type="protein sequence ID" value="ENSCVAP00000005370.1"/>
    <property type="gene ID" value="ENSCVAG00000006742.1"/>
</dbReference>
<reference evidence="1" key="1">
    <citation type="submission" date="2025-08" db="UniProtKB">
        <authorList>
            <consortium name="Ensembl"/>
        </authorList>
    </citation>
    <scope>IDENTIFICATION</scope>
</reference>
<sequence>MNYRLVKKKNLPYYSGCFDQNIGWTKIWQTKPVLAGLTNLFLQCRSKIIGIIIVSLNLNAQIIYLQETHLSKQEHEKLRGFGYSNTLYISILIYNSVKFDCSHDLSDKEGRYVIVKGTLEKVKVTLVNVYKNRGNNDLVWGFQYGIEHEA</sequence>
<name>A0A3Q2FKZ2_CYPVA</name>
<proteinExistence type="predicted"/>
<reference evidence="1" key="2">
    <citation type="submission" date="2025-09" db="UniProtKB">
        <authorList>
            <consortium name="Ensembl"/>
        </authorList>
    </citation>
    <scope>IDENTIFICATION</scope>
</reference>
<protein>
    <submittedName>
        <fullName evidence="1">Uncharacterized protein</fullName>
    </submittedName>
</protein>
<dbReference type="SUPFAM" id="SSF56219">
    <property type="entry name" value="DNase I-like"/>
    <property type="match status" value="1"/>
</dbReference>
<evidence type="ECO:0000313" key="2">
    <source>
        <dbReference type="Proteomes" id="UP000265020"/>
    </source>
</evidence>
<dbReference type="AlphaFoldDB" id="A0A3Q2FKZ2"/>
<keyword evidence="2" id="KW-1185">Reference proteome</keyword>
<evidence type="ECO:0000313" key="1">
    <source>
        <dbReference type="Ensembl" id="ENSCVAP00000005370.1"/>
    </source>
</evidence>
<dbReference type="InterPro" id="IPR036691">
    <property type="entry name" value="Endo/exonu/phosph_ase_sf"/>
</dbReference>
<dbReference type="Gene3D" id="3.60.10.10">
    <property type="entry name" value="Endonuclease/exonuclease/phosphatase"/>
    <property type="match status" value="1"/>
</dbReference>
<accession>A0A3Q2FKZ2</accession>